<proteinExistence type="predicted"/>
<dbReference type="Gene3D" id="3.50.4.10">
    <property type="entry name" value="Hepatocyte Growth Factor"/>
    <property type="match status" value="1"/>
</dbReference>
<evidence type="ECO:0000256" key="1">
    <source>
        <dbReference type="SAM" id="SignalP"/>
    </source>
</evidence>
<dbReference type="GeneID" id="106180489"/>
<dbReference type="InterPro" id="IPR003609">
    <property type="entry name" value="Pan_app"/>
</dbReference>
<dbReference type="InterPro" id="IPR057873">
    <property type="entry name" value="CTHRC1_C"/>
</dbReference>
<dbReference type="Pfam" id="PF25815">
    <property type="entry name" value="CTHRC1_C"/>
    <property type="match status" value="3"/>
</dbReference>
<dbReference type="Pfam" id="PF00024">
    <property type="entry name" value="PAN_1"/>
    <property type="match status" value="1"/>
</dbReference>
<dbReference type="InParanoid" id="A0A1S3KBC6"/>
<feature type="domain" description="Apple" evidence="2">
    <location>
        <begin position="42"/>
        <end position="99"/>
    </location>
</feature>
<feature type="domain" description="CTHRC1 C-terminal" evidence="3">
    <location>
        <begin position="186"/>
        <end position="285"/>
    </location>
</feature>
<evidence type="ECO:0000259" key="3">
    <source>
        <dbReference type="Pfam" id="PF25815"/>
    </source>
</evidence>
<keyword evidence="1" id="KW-0732">Signal</keyword>
<accession>A0A1S3KBC6</accession>
<gene>
    <name evidence="5" type="primary">LOC106180489</name>
</gene>
<dbReference type="Proteomes" id="UP000085678">
    <property type="component" value="Unplaced"/>
</dbReference>
<evidence type="ECO:0000313" key="4">
    <source>
        <dbReference type="Proteomes" id="UP000085678"/>
    </source>
</evidence>
<name>A0A1S3KBC6_LINAN</name>
<organism evidence="4 5">
    <name type="scientific">Lingula anatina</name>
    <name type="common">Brachiopod</name>
    <name type="synonym">Lingula unguis</name>
    <dbReference type="NCBI Taxonomy" id="7574"/>
    <lineage>
        <taxon>Eukaryota</taxon>
        <taxon>Metazoa</taxon>
        <taxon>Spiralia</taxon>
        <taxon>Lophotrochozoa</taxon>
        <taxon>Brachiopoda</taxon>
        <taxon>Linguliformea</taxon>
        <taxon>Lingulata</taxon>
        <taxon>Lingulida</taxon>
        <taxon>Linguloidea</taxon>
        <taxon>Lingulidae</taxon>
        <taxon>Lingula</taxon>
    </lineage>
</organism>
<protein>
    <submittedName>
        <fullName evidence="5">Uncharacterized protein LOC106180489</fullName>
    </submittedName>
</protein>
<feature type="domain" description="CTHRC1 C-terminal" evidence="3">
    <location>
        <begin position="465"/>
        <end position="590"/>
    </location>
</feature>
<dbReference type="KEGG" id="lak:106180489"/>
<reference evidence="5" key="1">
    <citation type="submission" date="2025-08" db="UniProtKB">
        <authorList>
            <consortium name="RefSeq"/>
        </authorList>
    </citation>
    <scope>IDENTIFICATION</scope>
    <source>
        <tissue evidence="5">Gonads</tissue>
    </source>
</reference>
<sequence length="600" mass="65660">MCRVLFAVFCVLVCLSFNVHAATVTLCGGNVVDVQATGIQQVFTNYSTLTTVLDSVDARSNLECITKCSQNGHCAAVVFRERDQSCDLLDSQQDVTHYSSSEKTGILVSNVDIVLSNPLRTDQSSGTAVCSKWPCTDTSRCREDCTSGEAVCLGNTKDCDEAPVTNIHYEGYPSSFGGVNGDGPSYTYVKQQSSTGLRISYSGTIRAAIACNGCATGFYFKINGAECSNPGTIEFVEYHASRRDKHEHGSFSGICWGIAAGTLTIQIHIRDRGGGADAHMGWNSYGYFAFEEIGPTGTGSCDSYTLFNVKEFTLHQEISTRDENAYMTETYTKRASDTSLAVFFTGTLHEYGNGHCARWYFKFNGNECSNPGIIDAFIYNNGDNNPHTYRTFEFSGICNGFSAGDVTISLHTGSCSWTGGQHSPTTGWTTISRIRVEETRLGVDVSALVGTSGISALRLPVFNRQYWWYPVMNFDSERTTVKSETYSKKSALTALRVLWNGDTRQWNNGQCARWYFTFNGTECSNPGTIESVKYAYYYDASSVNLHSPFTVQGTCVGLPAGDITLNFAVSHCSGYSGENAFTAWGSASNMMAEEIFLDTY</sequence>
<feature type="signal peptide" evidence="1">
    <location>
        <begin position="1"/>
        <end position="21"/>
    </location>
</feature>
<evidence type="ECO:0000313" key="5">
    <source>
        <dbReference type="RefSeq" id="XP_013419938.1"/>
    </source>
</evidence>
<evidence type="ECO:0000259" key="2">
    <source>
        <dbReference type="Pfam" id="PF00024"/>
    </source>
</evidence>
<keyword evidence="4" id="KW-1185">Reference proteome</keyword>
<feature type="domain" description="CTHRC1 C-terminal" evidence="3">
    <location>
        <begin position="308"/>
        <end position="435"/>
    </location>
</feature>
<feature type="chain" id="PRO_5010370195" evidence="1">
    <location>
        <begin position="22"/>
        <end position="600"/>
    </location>
</feature>
<dbReference type="AlphaFoldDB" id="A0A1S3KBC6"/>
<dbReference type="RefSeq" id="XP_013419938.1">
    <property type="nucleotide sequence ID" value="XM_013564484.1"/>
</dbReference>